<keyword evidence="6" id="KW-1185">Reference proteome</keyword>
<reference evidence="5 6" key="1">
    <citation type="submission" date="2023-08" db="EMBL/GenBank/DDBJ databases">
        <title>Black Yeasts Isolated from many extreme environments.</title>
        <authorList>
            <person name="Coleine C."/>
            <person name="Stajich J.E."/>
            <person name="Selbmann L."/>
        </authorList>
    </citation>
    <scope>NUCLEOTIDE SEQUENCE [LARGE SCALE GENOMIC DNA]</scope>
    <source>
        <strain evidence="5 6">CCFEE 5935</strain>
    </source>
</reference>
<feature type="transmembrane region" description="Helical" evidence="2">
    <location>
        <begin position="344"/>
        <end position="361"/>
    </location>
</feature>
<feature type="region of interest" description="Disordered" evidence="1">
    <location>
        <begin position="132"/>
        <end position="191"/>
    </location>
</feature>
<keyword evidence="2" id="KW-1133">Transmembrane helix</keyword>
<dbReference type="AlphaFoldDB" id="A0AAV9PGU1"/>
<feature type="transmembrane region" description="Helical" evidence="2">
    <location>
        <begin position="478"/>
        <end position="496"/>
    </location>
</feature>
<protein>
    <recommendedName>
        <fullName evidence="7">Integral membrane protein</fullName>
    </recommendedName>
</protein>
<evidence type="ECO:0008006" key="7">
    <source>
        <dbReference type="Google" id="ProtNLM"/>
    </source>
</evidence>
<feature type="transmembrane region" description="Helical" evidence="2">
    <location>
        <begin position="85"/>
        <end position="106"/>
    </location>
</feature>
<evidence type="ECO:0000313" key="6">
    <source>
        <dbReference type="Proteomes" id="UP001337655"/>
    </source>
</evidence>
<feature type="transmembrane region" description="Helical" evidence="2">
    <location>
        <begin position="414"/>
        <end position="433"/>
    </location>
</feature>
<dbReference type="Pfam" id="PF10348">
    <property type="entry name" value="DUF2427"/>
    <property type="match status" value="1"/>
</dbReference>
<dbReference type="GeneID" id="89924590"/>
<sequence>MSAAESPPNYFRHTYHSGWMYAHIATMILAWCFILPPAIMLSVARSRYHLPAQLAFHVVNGLGVFTGFVYNNSTPDLYKHNSHHPIGWVVTSLTIAWTLMSLFVAYSEYKSKRQAGGSHSVTKSAMAEHARWHRYSDRASARSSRDSGQGTERNSASLWGSRQGSQESIQFKPEAPASPTEDNEDEAASEANGLLGNNRVDRFVSRNVRRFATPSASKAIRFSQIVLEKLLLLLGFVAIATGFVVWGGLFKDREVFSGAAHFVKGGIFFWYGLLTLGRWMGAFSELGWAWNIRPNQPPVARWKTRIPSAEFVESFVIWLYGASNVFLEHLAAWGRPWSHQDFEHVSITLLFFGGGLLGMVIESSWARDLANTAVLTQKDEEEESEVQTTSRFHASGVAEQEQPWSQPNTYKTSLNPLPALVIMLLGVMMSSHHQESMVSTMMHSQWGTLFVGFALARAATYVLLYLKPPSSHFPARPPSELIAAFCLTAGGLMFMFSARDSVAAIEGVGLDAMTVFTVTMGLAAVILAWEVVCFALKGWAVRKERAVGGRVLA</sequence>
<dbReference type="InterPro" id="IPR018827">
    <property type="entry name" value="YTP1_C"/>
</dbReference>
<feature type="transmembrane region" description="Helical" evidence="2">
    <location>
        <begin position="445"/>
        <end position="466"/>
    </location>
</feature>
<proteinExistence type="predicted"/>
<comment type="caution">
    <text evidence="5">The sequence shown here is derived from an EMBL/GenBank/DDBJ whole genome shotgun (WGS) entry which is preliminary data.</text>
</comment>
<feature type="compositionally biased region" description="Polar residues" evidence="1">
    <location>
        <begin position="148"/>
        <end position="169"/>
    </location>
</feature>
<dbReference type="RefSeq" id="XP_064661839.1">
    <property type="nucleotide sequence ID" value="XM_064800500.1"/>
</dbReference>
<dbReference type="Pfam" id="PF10355">
    <property type="entry name" value="Ytp1"/>
    <property type="match status" value="1"/>
</dbReference>
<feature type="transmembrane region" description="Helical" evidence="2">
    <location>
        <begin position="20"/>
        <end position="42"/>
    </location>
</feature>
<dbReference type="PANTHER" id="PTHR31685">
    <property type="entry name" value="INTEGRAL MEMBRANE PROTEIN (AFU_ORTHOLOGUE AFUA_6G12730)-RELATED"/>
    <property type="match status" value="1"/>
</dbReference>
<evidence type="ECO:0000313" key="5">
    <source>
        <dbReference type="EMBL" id="KAK5173121.1"/>
    </source>
</evidence>
<dbReference type="EMBL" id="JAVRRT010000004">
    <property type="protein sequence ID" value="KAK5173121.1"/>
    <property type="molecule type" value="Genomic_DNA"/>
</dbReference>
<evidence type="ECO:0000256" key="1">
    <source>
        <dbReference type="SAM" id="MobiDB-lite"/>
    </source>
</evidence>
<feature type="compositionally biased region" description="Basic and acidic residues" evidence="1">
    <location>
        <begin position="132"/>
        <end position="145"/>
    </location>
</feature>
<organism evidence="5 6">
    <name type="scientific">Saxophila tyrrhenica</name>
    <dbReference type="NCBI Taxonomy" id="1690608"/>
    <lineage>
        <taxon>Eukaryota</taxon>
        <taxon>Fungi</taxon>
        <taxon>Dikarya</taxon>
        <taxon>Ascomycota</taxon>
        <taxon>Pezizomycotina</taxon>
        <taxon>Dothideomycetes</taxon>
        <taxon>Dothideomycetidae</taxon>
        <taxon>Mycosphaerellales</taxon>
        <taxon>Extremaceae</taxon>
        <taxon>Saxophila</taxon>
    </lineage>
</organism>
<keyword evidence="2" id="KW-0472">Membrane</keyword>
<feature type="transmembrane region" description="Helical" evidence="2">
    <location>
        <begin position="516"/>
        <end position="536"/>
    </location>
</feature>
<name>A0AAV9PGU1_9PEZI</name>
<feature type="domain" description="DUF2427" evidence="3">
    <location>
        <begin position="6"/>
        <end position="105"/>
    </location>
</feature>
<evidence type="ECO:0000259" key="3">
    <source>
        <dbReference type="Pfam" id="PF10348"/>
    </source>
</evidence>
<dbReference type="PANTHER" id="PTHR31685:SF3">
    <property type="entry name" value="INTEGRAL MEMBRANE PROTEIN (AFU_ORTHOLOGUE AFUA_6G12730)"/>
    <property type="match status" value="1"/>
</dbReference>
<keyword evidence="2" id="KW-0812">Transmembrane</keyword>
<evidence type="ECO:0000259" key="4">
    <source>
        <dbReference type="Pfam" id="PF10355"/>
    </source>
</evidence>
<feature type="domain" description="Protein YTP1-like C-terminal" evidence="4">
    <location>
        <begin position="235"/>
        <end position="537"/>
    </location>
</feature>
<dbReference type="InterPro" id="IPR018825">
    <property type="entry name" value="DUF2427"/>
</dbReference>
<feature type="transmembrane region" description="Helical" evidence="2">
    <location>
        <begin position="54"/>
        <end position="73"/>
    </location>
</feature>
<feature type="transmembrane region" description="Helical" evidence="2">
    <location>
        <begin position="269"/>
        <end position="290"/>
    </location>
</feature>
<accession>A0AAV9PGU1</accession>
<evidence type="ECO:0000256" key="2">
    <source>
        <dbReference type="SAM" id="Phobius"/>
    </source>
</evidence>
<dbReference type="Proteomes" id="UP001337655">
    <property type="component" value="Unassembled WGS sequence"/>
</dbReference>
<gene>
    <name evidence="5" type="ORF">LTR77_003243</name>
</gene>
<feature type="transmembrane region" description="Helical" evidence="2">
    <location>
        <begin position="311"/>
        <end position="332"/>
    </location>
</feature>
<feature type="transmembrane region" description="Helical" evidence="2">
    <location>
        <begin position="230"/>
        <end position="249"/>
    </location>
</feature>